<dbReference type="FunFam" id="3.40.50.300:FF:000413">
    <property type="entry name" value="Translocase of chloroplast 120, chloroplastic"/>
    <property type="match status" value="1"/>
</dbReference>
<dbReference type="PROSITE" id="PS51720">
    <property type="entry name" value="G_AIG1"/>
    <property type="match status" value="1"/>
</dbReference>
<gene>
    <name evidence="19" type="ORF">IFM89_035245</name>
</gene>
<dbReference type="GO" id="GO:0046872">
    <property type="term" value="F:metal ion binding"/>
    <property type="evidence" value="ECO:0007669"/>
    <property type="project" value="UniProtKB-KW"/>
</dbReference>
<evidence type="ECO:0000313" key="19">
    <source>
        <dbReference type="EMBL" id="KAF9617301.1"/>
    </source>
</evidence>
<dbReference type="GO" id="GO:0045036">
    <property type="term" value="P:protein targeting to chloroplast"/>
    <property type="evidence" value="ECO:0007669"/>
    <property type="project" value="InterPro"/>
</dbReference>
<dbReference type="InterPro" id="IPR005690">
    <property type="entry name" value="Toc86_159"/>
</dbReference>
<keyword evidence="5" id="KW-0812">Transmembrane</keyword>
<dbReference type="OrthoDB" id="8954335at2759"/>
<dbReference type="EMBL" id="JADFTS010000003">
    <property type="protein sequence ID" value="KAF9617301.1"/>
    <property type="molecule type" value="Genomic_DNA"/>
</dbReference>
<evidence type="ECO:0000256" key="1">
    <source>
        <dbReference type="ARBA" id="ARBA00001946"/>
    </source>
</evidence>
<comment type="similarity">
    <text evidence="16">Belongs to the TRAFAC class TrmE-Era-EngA-EngB-Septin-like GTPase superfamily. AIG1/Toc34/Toc159-like paraseptin GTPase family. TOC159 subfamily.</text>
</comment>
<feature type="compositionally biased region" description="Basic and acidic residues" evidence="17">
    <location>
        <begin position="486"/>
        <end position="496"/>
    </location>
</feature>
<evidence type="ECO:0000256" key="12">
    <source>
        <dbReference type="ARBA" id="ARBA00022989"/>
    </source>
</evidence>
<dbReference type="GO" id="GO:0005525">
    <property type="term" value="F:GTP binding"/>
    <property type="evidence" value="ECO:0007669"/>
    <property type="project" value="UniProtKB-KW"/>
</dbReference>
<keyword evidence="6" id="KW-0479">Metal-binding</keyword>
<dbReference type="NCBIfam" id="TIGR00993">
    <property type="entry name" value="3a0901s04IAP86"/>
    <property type="match status" value="1"/>
</dbReference>
<keyword evidence="8" id="KW-0378">Hydrolase</keyword>
<dbReference type="Pfam" id="PF04548">
    <property type="entry name" value="AIG1"/>
    <property type="match status" value="1"/>
</dbReference>
<dbReference type="InterPro" id="IPR045058">
    <property type="entry name" value="GIMA/IAN/Toc"/>
</dbReference>
<keyword evidence="12" id="KW-1133">Transmembrane helix</keyword>
<evidence type="ECO:0000256" key="6">
    <source>
        <dbReference type="ARBA" id="ARBA00022723"/>
    </source>
</evidence>
<dbReference type="PANTHER" id="PTHR10903">
    <property type="entry name" value="GTPASE, IMAP FAMILY MEMBER-RELATED"/>
    <property type="match status" value="1"/>
</dbReference>
<keyword evidence="10" id="KW-0460">Magnesium</keyword>
<keyword evidence="2" id="KW-0813">Transport</keyword>
<feature type="domain" description="AIG1-type G" evidence="18">
    <location>
        <begin position="168"/>
        <end position="399"/>
    </location>
</feature>
<evidence type="ECO:0000259" key="18">
    <source>
        <dbReference type="PROSITE" id="PS51720"/>
    </source>
</evidence>
<evidence type="ECO:0000256" key="17">
    <source>
        <dbReference type="SAM" id="MobiDB-lite"/>
    </source>
</evidence>
<dbReference type="PANTHER" id="PTHR10903:SF68">
    <property type="entry name" value="TRANSLOCASE OF CHLOROPLAST 90, CHLOROPLASTIC"/>
    <property type="match status" value="1"/>
</dbReference>
<sequence length="785" mass="87601">MLFTHRMKAIRDWISSQSASKSLLSSRPVLGNGTFVSEEPSTEDNDGQGSTIEGLSEQPVSDDISPQTSIRNEEERLSQLAPVDDFNLSRNADDRRMDPLAKIEALQISFMRLVHRLGQSQENLIVAQVLYRLHLATLIRVGDRTSLRDDRAKALAAELEADGRSDLNFSLRILVLGKTGVGKSATINSIFDQLKVVTDAFQPATNNIREVVGTTKGIRVTFIDTPGLLPSSTRNARKNQKILHSVKRFIRKASPDIVLYVERLDFINMGYSDFPILKLITDTFGSAIWFNTVLVMTHSSGALPEGPNGYPVSYESFVSQCTNLIQHYIHQAVSDSKIEVPVIMVENHPQCKQNVSGEKVLPNGQAWRSQFLLVCICMKVLGDANTLLKFRDGFQMGPSGSSRLPSLPHLLSALLRPRSTEKQEDEMDYSDTEDEDEYDQLPPIRILSKVQFEKLTQTQKNDYLDELDYRETLYLKKQLKAATQKKRNDMLSKDENSVNDDNYDNHEVSPEAVQLPDIVIPPSFDSGWPVHRYRCLVTSDQWLARPVLDPQGWDHDVGFDGINLETVVEVKRNLHASVLGQLSKEKQDFSIQTECNAIYEDLKGSSLSAGFDVQTSGRDLVCTAHGETRLRNMKHNTTGCGISVTSFGNKFFTGAKIEDTITVGKRMKLVLNAGRMGGLGQVAYGGSFETTLRGRDHPVRNDKISLTMTLLSLDKEVVFGGNILSDFRIGRGSKMSVNANLNSRRMGQICIKTSSSEHVEIGLIAVVSIIRTLFRRRVIEDTSIS</sequence>
<keyword evidence="7" id="KW-0547">Nucleotide-binding</keyword>
<dbReference type="InterPro" id="IPR006703">
    <property type="entry name" value="G_AIG1"/>
</dbReference>
<keyword evidence="13" id="KW-0342">GTP-binding</keyword>
<evidence type="ECO:0000256" key="16">
    <source>
        <dbReference type="ARBA" id="ARBA00023775"/>
    </source>
</evidence>
<evidence type="ECO:0000256" key="14">
    <source>
        <dbReference type="ARBA" id="ARBA00023136"/>
    </source>
</evidence>
<dbReference type="GO" id="GO:0015031">
    <property type="term" value="P:protein transport"/>
    <property type="evidence" value="ECO:0007669"/>
    <property type="project" value="UniProtKB-KW"/>
</dbReference>
<dbReference type="Proteomes" id="UP000631114">
    <property type="component" value="Unassembled WGS sequence"/>
</dbReference>
<keyword evidence="4" id="KW-0934">Plastid</keyword>
<feature type="compositionally biased region" description="Acidic residues" evidence="17">
    <location>
        <begin position="423"/>
        <end position="437"/>
    </location>
</feature>
<dbReference type="SUPFAM" id="SSF52540">
    <property type="entry name" value="P-loop containing nucleoside triphosphate hydrolases"/>
    <property type="match status" value="1"/>
</dbReference>
<keyword evidence="20" id="KW-1185">Reference proteome</keyword>
<evidence type="ECO:0000256" key="5">
    <source>
        <dbReference type="ARBA" id="ARBA00022692"/>
    </source>
</evidence>
<reference evidence="19 20" key="1">
    <citation type="submission" date="2020-10" db="EMBL/GenBank/DDBJ databases">
        <title>The Coptis chinensis genome and diversification of protoberbering-type alkaloids.</title>
        <authorList>
            <person name="Wang B."/>
            <person name="Shu S."/>
            <person name="Song C."/>
            <person name="Liu Y."/>
        </authorList>
    </citation>
    <scope>NUCLEOTIDE SEQUENCE [LARGE SCALE GENOMIC DNA]</scope>
    <source>
        <strain evidence="19">HL-2020</strain>
        <tissue evidence="19">Leaf</tissue>
    </source>
</reference>
<dbReference type="GO" id="GO:0009707">
    <property type="term" value="C:chloroplast outer membrane"/>
    <property type="evidence" value="ECO:0007669"/>
    <property type="project" value="UniProtKB-SubCell"/>
</dbReference>
<evidence type="ECO:0000256" key="13">
    <source>
        <dbReference type="ARBA" id="ARBA00023134"/>
    </source>
</evidence>
<proteinExistence type="inferred from homology"/>
<comment type="subcellular location">
    <subcellularLocation>
        <location evidence="15">Plastid</location>
        <location evidence="15">Chloroplast outer membrane</location>
        <topology evidence="15">Single-pass membrane protein</topology>
    </subcellularLocation>
</comment>
<keyword evidence="14" id="KW-0472">Membrane</keyword>
<keyword evidence="3" id="KW-0150">Chloroplast</keyword>
<accession>A0A835IGI1</accession>
<evidence type="ECO:0000256" key="8">
    <source>
        <dbReference type="ARBA" id="ARBA00022801"/>
    </source>
</evidence>
<feature type="region of interest" description="Disordered" evidence="17">
    <location>
        <begin position="30"/>
        <end position="76"/>
    </location>
</feature>
<evidence type="ECO:0000256" key="10">
    <source>
        <dbReference type="ARBA" id="ARBA00022842"/>
    </source>
</evidence>
<evidence type="ECO:0000256" key="11">
    <source>
        <dbReference type="ARBA" id="ARBA00022927"/>
    </source>
</evidence>
<evidence type="ECO:0000256" key="4">
    <source>
        <dbReference type="ARBA" id="ARBA00022640"/>
    </source>
</evidence>
<evidence type="ECO:0000256" key="2">
    <source>
        <dbReference type="ARBA" id="ARBA00022448"/>
    </source>
</evidence>
<dbReference type="InterPro" id="IPR024283">
    <property type="entry name" value="TOC159_MAD"/>
</dbReference>
<comment type="caution">
    <text evidence="19">The sequence shown here is derived from an EMBL/GenBank/DDBJ whole genome shotgun (WGS) entry which is preliminary data.</text>
</comment>
<comment type="cofactor">
    <cofactor evidence="1">
        <name>Mg(2+)</name>
        <dbReference type="ChEBI" id="CHEBI:18420"/>
    </cofactor>
</comment>
<dbReference type="GO" id="GO:0003924">
    <property type="term" value="F:GTPase activity"/>
    <property type="evidence" value="ECO:0007669"/>
    <property type="project" value="InterPro"/>
</dbReference>
<dbReference type="InterPro" id="IPR027417">
    <property type="entry name" value="P-loop_NTPase"/>
</dbReference>
<dbReference type="Gene3D" id="3.40.50.300">
    <property type="entry name" value="P-loop containing nucleotide triphosphate hydrolases"/>
    <property type="match status" value="1"/>
</dbReference>
<evidence type="ECO:0000313" key="20">
    <source>
        <dbReference type="Proteomes" id="UP000631114"/>
    </source>
</evidence>
<dbReference type="Pfam" id="PF11886">
    <property type="entry name" value="TOC159_MAD"/>
    <property type="match status" value="1"/>
</dbReference>
<keyword evidence="11" id="KW-0653">Protein transport</keyword>
<evidence type="ECO:0000256" key="7">
    <source>
        <dbReference type="ARBA" id="ARBA00022741"/>
    </source>
</evidence>
<keyword evidence="9" id="KW-1002">Plastid outer membrane</keyword>
<feature type="region of interest" description="Disordered" evidence="17">
    <location>
        <begin position="416"/>
        <end position="437"/>
    </location>
</feature>
<evidence type="ECO:0000256" key="9">
    <source>
        <dbReference type="ARBA" id="ARBA00022805"/>
    </source>
</evidence>
<feature type="region of interest" description="Disordered" evidence="17">
    <location>
        <begin position="485"/>
        <end position="504"/>
    </location>
</feature>
<name>A0A835IGI1_9MAGN</name>
<evidence type="ECO:0000256" key="3">
    <source>
        <dbReference type="ARBA" id="ARBA00022528"/>
    </source>
</evidence>
<dbReference type="AlphaFoldDB" id="A0A835IGI1"/>
<organism evidence="19 20">
    <name type="scientific">Coptis chinensis</name>
    <dbReference type="NCBI Taxonomy" id="261450"/>
    <lineage>
        <taxon>Eukaryota</taxon>
        <taxon>Viridiplantae</taxon>
        <taxon>Streptophyta</taxon>
        <taxon>Embryophyta</taxon>
        <taxon>Tracheophyta</taxon>
        <taxon>Spermatophyta</taxon>
        <taxon>Magnoliopsida</taxon>
        <taxon>Ranunculales</taxon>
        <taxon>Ranunculaceae</taxon>
        <taxon>Coptidoideae</taxon>
        <taxon>Coptis</taxon>
    </lineage>
</organism>
<protein>
    <recommendedName>
        <fullName evidence="18">AIG1-type G domain-containing protein</fullName>
    </recommendedName>
</protein>
<evidence type="ECO:0000256" key="15">
    <source>
        <dbReference type="ARBA" id="ARBA00023766"/>
    </source>
</evidence>